<dbReference type="Pfam" id="PF00582">
    <property type="entry name" value="Usp"/>
    <property type="match status" value="1"/>
</dbReference>
<name>A0A4R3HVI7_9GAMM</name>
<feature type="domain" description="UspA" evidence="1">
    <location>
        <begin position="178"/>
        <end position="299"/>
    </location>
</feature>
<evidence type="ECO:0000259" key="1">
    <source>
        <dbReference type="Pfam" id="PF00582"/>
    </source>
</evidence>
<keyword evidence="3" id="KW-1185">Reference proteome</keyword>
<proteinExistence type="predicted"/>
<comment type="caution">
    <text evidence="2">The sequence shown here is derived from an EMBL/GenBank/DDBJ whole genome shotgun (WGS) entry which is preliminary data.</text>
</comment>
<dbReference type="Gene3D" id="3.40.50.12370">
    <property type="match status" value="1"/>
</dbReference>
<dbReference type="Proteomes" id="UP000295793">
    <property type="component" value="Unassembled WGS sequence"/>
</dbReference>
<organism evidence="2 3">
    <name type="scientific">Reinekea marinisedimentorum</name>
    <dbReference type="NCBI Taxonomy" id="230495"/>
    <lineage>
        <taxon>Bacteria</taxon>
        <taxon>Pseudomonadati</taxon>
        <taxon>Pseudomonadota</taxon>
        <taxon>Gammaproteobacteria</taxon>
        <taxon>Oceanospirillales</taxon>
        <taxon>Saccharospirillaceae</taxon>
        <taxon>Reinekea</taxon>
    </lineage>
</organism>
<sequence>MHDPNVIVPIFSSQPLDQQYDQAFAFLNARNATLHLVAVNNTPAVIHADSAELRDQQAQILKMAQYLKFETLDRMAVQVQQRFPCLRFEYHAGRELMVQQVQQLTHKLSADLLLLPAHLAASDCAERDQAASLISQASVPVWAVSAAQPDSGMILGALDIPVNNRHADRFNRILVITASQLAAGQGVELLLLHGWMNGNEQFLKKWLRLNEMDIARISRADKQQRLSYLKDYAQAAELAGAAVRCQVSAAGSAEALAELCNQLSPQLVVAGISQHGSGTLGANAQQLLSKANADVLLIPEATQPGNLFAAQRAADVKLRNKET</sequence>
<protein>
    <submittedName>
        <fullName evidence="2">Nucleotide-binding universal stress UspA family protein</fullName>
    </submittedName>
</protein>
<gene>
    <name evidence="2" type="ORF">BCF53_12150</name>
</gene>
<dbReference type="SUPFAM" id="SSF52402">
    <property type="entry name" value="Adenine nucleotide alpha hydrolases-like"/>
    <property type="match status" value="2"/>
</dbReference>
<dbReference type="RefSeq" id="WP_165901967.1">
    <property type="nucleotide sequence ID" value="NZ_SLZR01000021.1"/>
</dbReference>
<dbReference type="AlphaFoldDB" id="A0A4R3HVI7"/>
<evidence type="ECO:0000313" key="3">
    <source>
        <dbReference type="Proteomes" id="UP000295793"/>
    </source>
</evidence>
<dbReference type="EMBL" id="SLZR01000021">
    <property type="protein sequence ID" value="TCS37132.1"/>
    <property type="molecule type" value="Genomic_DNA"/>
</dbReference>
<reference evidence="2 3" key="1">
    <citation type="submission" date="2019-03" db="EMBL/GenBank/DDBJ databases">
        <title>Genomic Encyclopedia of Archaeal and Bacterial Type Strains, Phase II (KMG-II): from individual species to whole genera.</title>
        <authorList>
            <person name="Goeker M."/>
        </authorList>
    </citation>
    <scope>NUCLEOTIDE SEQUENCE [LARGE SCALE GENOMIC DNA]</scope>
    <source>
        <strain evidence="2 3">DSM 15388</strain>
    </source>
</reference>
<dbReference type="InterPro" id="IPR006016">
    <property type="entry name" value="UspA"/>
</dbReference>
<accession>A0A4R3HVI7</accession>
<evidence type="ECO:0000313" key="2">
    <source>
        <dbReference type="EMBL" id="TCS37132.1"/>
    </source>
</evidence>